<gene>
    <name evidence="2" type="ORF">F7Q91_03095</name>
</gene>
<dbReference type="RefSeq" id="WP_137406615.1">
    <property type="nucleotide sequence ID" value="NZ_AP025467.1"/>
</dbReference>
<keyword evidence="1" id="KW-0472">Membrane</keyword>
<keyword evidence="1" id="KW-1133">Transmembrane helix</keyword>
<dbReference type="GeneID" id="77344642"/>
<proteinExistence type="predicted"/>
<dbReference type="AlphaFoldDB" id="A0A7V7NX57"/>
<dbReference type="Proteomes" id="UP000423756">
    <property type="component" value="Unassembled WGS sequence"/>
</dbReference>
<accession>A0A7V7NX57</accession>
<evidence type="ECO:0000256" key="1">
    <source>
        <dbReference type="SAM" id="Phobius"/>
    </source>
</evidence>
<feature type="transmembrane region" description="Helical" evidence="1">
    <location>
        <begin position="21"/>
        <end position="42"/>
    </location>
</feature>
<name>A0A7V7NX57_9VIBR</name>
<protein>
    <submittedName>
        <fullName evidence="2">Uncharacterized protein</fullName>
    </submittedName>
</protein>
<evidence type="ECO:0000313" key="3">
    <source>
        <dbReference type="Proteomes" id="UP000423756"/>
    </source>
</evidence>
<dbReference type="EMBL" id="VZPX01000004">
    <property type="protein sequence ID" value="KAB0482408.1"/>
    <property type="molecule type" value="Genomic_DNA"/>
</dbReference>
<evidence type="ECO:0000313" key="2">
    <source>
        <dbReference type="EMBL" id="KAB0482408.1"/>
    </source>
</evidence>
<sequence>MESKEPDSTELKAKKPASKKLKLGIVSALVLAGLVGGGYVGLKNMGLLNKNDGPDLNARINAIEIKLNGQVSSLRAGLPQIISEEVRKVSKQEGFGSLSELQKNIITVEVINRLNIDEKISREITNRTQKITSNAASLARDELERDLPNLVTDIIKPMFEPYRIFNTSQVGYNDRVDGEILKLQNAISNLHTELKNRPKAIAIPEQSRQRLREFNILGEMADGVFSIQAPDRASGKSHYVTLYNGEPFNSKLGRHKVTGIEGSGKDAVLLIGSKYFIDQKREEYTPTQLAQFKKAKQKHKKVAQQPQAVAVASVEPSSTVEAMTTVEHIGNLPPEIVETQTAAVQMIEPSYAQNMEPTPSRGVQYLNGKILLPDWATVTKGPNLETALVVNLAKTEGERTYSIQKGKYYDFIGTVEEISPDGAICSATYCIGALR</sequence>
<comment type="caution">
    <text evidence="2">The sequence shown here is derived from an EMBL/GenBank/DDBJ whole genome shotgun (WGS) entry which is preliminary data.</text>
</comment>
<organism evidence="2 3">
    <name type="scientific">Vibrio chagasii</name>
    <dbReference type="NCBI Taxonomy" id="170679"/>
    <lineage>
        <taxon>Bacteria</taxon>
        <taxon>Pseudomonadati</taxon>
        <taxon>Pseudomonadota</taxon>
        <taxon>Gammaproteobacteria</taxon>
        <taxon>Vibrionales</taxon>
        <taxon>Vibrionaceae</taxon>
        <taxon>Vibrio</taxon>
    </lineage>
</organism>
<keyword evidence="1" id="KW-0812">Transmembrane</keyword>
<reference evidence="2 3" key="1">
    <citation type="submission" date="2019-09" db="EMBL/GenBank/DDBJ databases">
        <title>Draft genome sequences of 48 bacterial type strains from the CCUG.</title>
        <authorList>
            <person name="Tunovic T."/>
            <person name="Pineiro-Iglesias B."/>
            <person name="Unosson C."/>
            <person name="Inganas E."/>
            <person name="Ohlen M."/>
            <person name="Cardew S."/>
            <person name="Jensie-Markopoulos S."/>
            <person name="Salva-Serra F."/>
            <person name="Jaen-Luchoro D."/>
            <person name="Karlsson R."/>
            <person name="Svensson-Stadler L."/>
            <person name="Chun J."/>
            <person name="Moore E."/>
        </authorList>
    </citation>
    <scope>NUCLEOTIDE SEQUENCE [LARGE SCALE GENOMIC DNA]</scope>
    <source>
        <strain evidence="2 3">CCUG 48643</strain>
    </source>
</reference>